<feature type="coiled-coil region" evidence="1">
    <location>
        <begin position="42"/>
        <end position="76"/>
    </location>
</feature>
<dbReference type="EMBL" id="CAJVPQ010005537">
    <property type="protein sequence ID" value="CAG8671695.1"/>
    <property type="molecule type" value="Genomic_DNA"/>
</dbReference>
<feature type="chain" id="PRO_5040400468" evidence="2">
    <location>
        <begin position="20"/>
        <end position="553"/>
    </location>
</feature>
<evidence type="ECO:0000313" key="3">
    <source>
        <dbReference type="EMBL" id="CAG8671695.1"/>
    </source>
</evidence>
<name>A0A9N9EEJ8_9GLOM</name>
<dbReference type="InterPro" id="IPR027417">
    <property type="entry name" value="P-loop_NTPase"/>
</dbReference>
<keyword evidence="4" id="KW-1185">Reference proteome</keyword>
<evidence type="ECO:0000256" key="1">
    <source>
        <dbReference type="SAM" id="Coils"/>
    </source>
</evidence>
<evidence type="ECO:0000313" key="4">
    <source>
        <dbReference type="Proteomes" id="UP000789570"/>
    </source>
</evidence>
<dbReference type="AlphaFoldDB" id="A0A9N9EEJ8"/>
<feature type="signal peptide" evidence="2">
    <location>
        <begin position="1"/>
        <end position="19"/>
    </location>
</feature>
<keyword evidence="1" id="KW-0175">Coiled coil</keyword>
<sequence>MPLALSLSLFLYEVILRRAEEDLRRWNEEWRGKLNQLLLEGVAERLEEFNFLKEELKSLEAEKKKREDQVEYFLKKLVEFDEEKENLQAIQYTRRHLRVFNTTGAVNENFHYVVPLQDLRGASIMERIANGTYLLLHGARQTGKSSHLEYVRSVALRGWLPDINSQVIKRHCSKGLIVIQLNFELVDFSSLDSFWDSIFSIFAKYNPKHFDIDIEALQKLSPSAKKQAFQNLFLLEKFPKLVLLLVDEFDMILKQITIKFEFLSALLVAAGTYNITTLLESTSNQDSSFGKNDILPHIIYQSPFNVKEVMWCMDLDTLNSIATDIYERTHGHPGLTSQCGQILKDEVLSRKSNSQLVTAARKLLTTYLYHTFLAEPTLDVLPAANYLIAIEIFSPDNGSVKILILLQHAVKLLQPQTLLAQEVLNLEKTRILGDAWNDLFVLLEAKDPLNMGQRRLDLLIRNSKKFVIELKVDSTSENEVNDSISQLEDYADAIDADESYLIIYTKNLPNIYKQIVTLTQSTIIWLVNKKGHRKLDFVIANQEIIKIDLQKHF</sequence>
<dbReference type="SUPFAM" id="SSF52540">
    <property type="entry name" value="P-loop containing nucleoside triphosphate hydrolases"/>
    <property type="match status" value="1"/>
</dbReference>
<proteinExistence type="predicted"/>
<dbReference type="Proteomes" id="UP000789570">
    <property type="component" value="Unassembled WGS sequence"/>
</dbReference>
<reference evidence="3" key="1">
    <citation type="submission" date="2021-06" db="EMBL/GenBank/DDBJ databases">
        <authorList>
            <person name="Kallberg Y."/>
            <person name="Tangrot J."/>
            <person name="Rosling A."/>
        </authorList>
    </citation>
    <scope>NUCLEOTIDE SEQUENCE</scope>
    <source>
        <strain evidence="3">UK204</strain>
    </source>
</reference>
<organism evidence="3 4">
    <name type="scientific">Funneliformis caledonium</name>
    <dbReference type="NCBI Taxonomy" id="1117310"/>
    <lineage>
        <taxon>Eukaryota</taxon>
        <taxon>Fungi</taxon>
        <taxon>Fungi incertae sedis</taxon>
        <taxon>Mucoromycota</taxon>
        <taxon>Glomeromycotina</taxon>
        <taxon>Glomeromycetes</taxon>
        <taxon>Glomerales</taxon>
        <taxon>Glomeraceae</taxon>
        <taxon>Funneliformis</taxon>
    </lineage>
</organism>
<keyword evidence="2" id="KW-0732">Signal</keyword>
<dbReference type="OrthoDB" id="2387658at2759"/>
<protein>
    <submittedName>
        <fullName evidence="3">16553_t:CDS:1</fullName>
    </submittedName>
</protein>
<gene>
    <name evidence="3" type="ORF">FCALED_LOCUS12053</name>
</gene>
<comment type="caution">
    <text evidence="3">The sequence shown here is derived from an EMBL/GenBank/DDBJ whole genome shotgun (WGS) entry which is preliminary data.</text>
</comment>
<accession>A0A9N9EEJ8</accession>
<evidence type="ECO:0000256" key="2">
    <source>
        <dbReference type="SAM" id="SignalP"/>
    </source>
</evidence>